<evidence type="ECO:0000313" key="2">
    <source>
        <dbReference type="Proteomes" id="UP001206925"/>
    </source>
</evidence>
<dbReference type="Proteomes" id="UP001206925">
    <property type="component" value="Unassembled WGS sequence"/>
</dbReference>
<gene>
    <name evidence="1" type="ORF">M8C21_031765</name>
</gene>
<sequence>MADKPSRGLVLYGDGLARFINPSHTHLHALAAQSLCGFLSLPHLPSSENVDGRTIGEFLNLVDAYVDITTLSVDSQEKCITPSISERFMGVKAALITENKSLKSCGDKLGLSVLQPNELINKDCSLADSPVNLVAAELLNLLGFQEDKVLDSNQFDLVFVHIGGQQEDLINKYTEYINSLIGEIISKAKPKSQIGSRIHLSVVLSYGEILNDGESNFTILNRKGIMQSGFDSLYPRQSYTMKGSNPRSNVRDYCPMLFTQWQDAVTRKDTVKTISFQDFMENGGNLAIPADRFLHEVAFKLWKAPKQTNFDAPESWPYEIMWQRRWRRVTATEGRGEERKLQQPLHKGANVEESLDCYEREDWTHWLEVRSKGQEKGRSS</sequence>
<reference evidence="1" key="1">
    <citation type="submission" date="2022-06" db="EMBL/GenBank/DDBJ databases">
        <title>Uncovering the hologenomic basis of an extraordinary plant invasion.</title>
        <authorList>
            <person name="Bieker V.C."/>
            <person name="Martin M.D."/>
            <person name="Gilbert T."/>
            <person name="Hodgins K."/>
            <person name="Battlay P."/>
            <person name="Petersen B."/>
            <person name="Wilson J."/>
        </authorList>
    </citation>
    <scope>NUCLEOTIDE SEQUENCE</scope>
    <source>
        <strain evidence="1">AA19_3_7</strain>
        <tissue evidence="1">Leaf</tissue>
    </source>
</reference>
<keyword evidence="2" id="KW-1185">Reference proteome</keyword>
<comment type="caution">
    <text evidence="1">The sequence shown here is derived from an EMBL/GenBank/DDBJ whole genome shotgun (WGS) entry which is preliminary data.</text>
</comment>
<proteinExistence type="predicted"/>
<dbReference type="EMBL" id="JAMZMK010011852">
    <property type="protein sequence ID" value="KAI7725808.1"/>
    <property type="molecule type" value="Genomic_DNA"/>
</dbReference>
<dbReference type="AlphaFoldDB" id="A0AAD5BLV9"/>
<protein>
    <submittedName>
        <fullName evidence="1">Uncharacterized protein</fullName>
    </submittedName>
</protein>
<dbReference type="PANTHER" id="PTHR35506:SF1">
    <property type="entry name" value="OS02G0135600 PROTEIN"/>
    <property type="match status" value="1"/>
</dbReference>
<organism evidence="1 2">
    <name type="scientific">Ambrosia artemisiifolia</name>
    <name type="common">Common ragweed</name>
    <dbReference type="NCBI Taxonomy" id="4212"/>
    <lineage>
        <taxon>Eukaryota</taxon>
        <taxon>Viridiplantae</taxon>
        <taxon>Streptophyta</taxon>
        <taxon>Embryophyta</taxon>
        <taxon>Tracheophyta</taxon>
        <taxon>Spermatophyta</taxon>
        <taxon>Magnoliopsida</taxon>
        <taxon>eudicotyledons</taxon>
        <taxon>Gunneridae</taxon>
        <taxon>Pentapetalae</taxon>
        <taxon>asterids</taxon>
        <taxon>campanulids</taxon>
        <taxon>Asterales</taxon>
        <taxon>Asteraceae</taxon>
        <taxon>Asteroideae</taxon>
        <taxon>Heliantheae alliance</taxon>
        <taxon>Heliantheae</taxon>
        <taxon>Ambrosia</taxon>
    </lineage>
</organism>
<accession>A0AAD5BLV9</accession>
<evidence type="ECO:0000313" key="1">
    <source>
        <dbReference type="EMBL" id="KAI7725808.1"/>
    </source>
</evidence>
<name>A0AAD5BLV9_AMBAR</name>
<dbReference type="PANTHER" id="PTHR35506">
    <property type="entry name" value="OS02G0135600 PROTEIN"/>
    <property type="match status" value="1"/>
</dbReference>